<keyword evidence="1" id="KW-0732">Signal</keyword>
<reference evidence="3 4" key="1">
    <citation type="submission" date="2021-11" db="EMBL/GenBank/DDBJ databases">
        <title>Black yeast isolated from Biological Soil Crust.</title>
        <authorList>
            <person name="Kurbessoian T."/>
        </authorList>
    </citation>
    <scope>NUCLEOTIDE SEQUENCE [LARGE SCALE GENOMIC DNA]</scope>
    <source>
        <strain evidence="3 4">CCFEE 5522</strain>
    </source>
</reference>
<keyword evidence="4" id="KW-1185">Reference proteome</keyword>
<evidence type="ECO:0000256" key="1">
    <source>
        <dbReference type="SAM" id="SignalP"/>
    </source>
</evidence>
<protein>
    <recommendedName>
        <fullName evidence="2">DUF7707 domain-containing protein</fullName>
    </recommendedName>
</protein>
<evidence type="ECO:0000313" key="3">
    <source>
        <dbReference type="EMBL" id="KAK4546043.1"/>
    </source>
</evidence>
<dbReference type="EMBL" id="JAVFHQ010000016">
    <property type="protein sequence ID" value="KAK4546043.1"/>
    <property type="molecule type" value="Genomic_DNA"/>
</dbReference>
<organism evidence="3 4">
    <name type="scientific">Oleoguttula mirabilis</name>
    <dbReference type="NCBI Taxonomy" id="1507867"/>
    <lineage>
        <taxon>Eukaryota</taxon>
        <taxon>Fungi</taxon>
        <taxon>Dikarya</taxon>
        <taxon>Ascomycota</taxon>
        <taxon>Pezizomycotina</taxon>
        <taxon>Dothideomycetes</taxon>
        <taxon>Dothideomycetidae</taxon>
        <taxon>Mycosphaerellales</taxon>
        <taxon>Teratosphaeriaceae</taxon>
        <taxon>Oleoguttula</taxon>
    </lineage>
</organism>
<dbReference type="Proteomes" id="UP001324427">
    <property type="component" value="Unassembled WGS sequence"/>
</dbReference>
<feature type="chain" id="PRO_5043317269" description="DUF7707 domain-containing protein" evidence="1">
    <location>
        <begin position="20"/>
        <end position="200"/>
    </location>
</feature>
<name>A0AAV9JL66_9PEZI</name>
<dbReference type="Pfam" id="PF24808">
    <property type="entry name" value="DUF7707"/>
    <property type="match status" value="1"/>
</dbReference>
<dbReference type="InterPro" id="IPR056124">
    <property type="entry name" value="DUF7707"/>
</dbReference>
<feature type="signal peptide" evidence="1">
    <location>
        <begin position="1"/>
        <end position="19"/>
    </location>
</feature>
<proteinExistence type="predicted"/>
<comment type="caution">
    <text evidence="3">The sequence shown here is derived from an EMBL/GenBank/DDBJ whole genome shotgun (WGS) entry which is preliminary data.</text>
</comment>
<gene>
    <name evidence="3" type="ORF">LTR36_002180</name>
</gene>
<accession>A0AAV9JL66</accession>
<evidence type="ECO:0000313" key="4">
    <source>
        <dbReference type="Proteomes" id="UP001324427"/>
    </source>
</evidence>
<feature type="domain" description="DUF7707" evidence="2">
    <location>
        <begin position="29"/>
        <end position="125"/>
    </location>
</feature>
<sequence>MFYSTLLIAATALTGLVSAQNYSTSGALTIDPSGVLYDTRLAWCRAETNSCPQICGGQASPNTCDATTLNYTCTCTSGTTPNISSYDQTIPSFVCAQWIINCVDAHPNDLEGITACRSVVCGTKNASSGESSSSTSSASATATLSSTSSAASASATGSSTASSSSASASSSSGAVAMSVAMNYGTGILATGLLALFGLAL</sequence>
<dbReference type="AlphaFoldDB" id="A0AAV9JL66"/>
<dbReference type="PANTHER" id="PTHR38118">
    <property type="entry name" value="ANCHORED CELL WALL PROTEIN 11-RELATED"/>
    <property type="match status" value="1"/>
</dbReference>
<dbReference type="PANTHER" id="PTHR38118:SF2">
    <property type="entry name" value="CDP-ALCOHOL PHOSPHATIDYLTRANSFERASE PROTEIN"/>
    <property type="match status" value="1"/>
</dbReference>
<evidence type="ECO:0000259" key="2">
    <source>
        <dbReference type="Pfam" id="PF24808"/>
    </source>
</evidence>